<dbReference type="OrthoDB" id="152713at2"/>
<evidence type="ECO:0000313" key="3">
    <source>
        <dbReference type="Proteomes" id="UP000215027"/>
    </source>
</evidence>
<dbReference type="PROSITE" id="PS51746">
    <property type="entry name" value="PPM_2"/>
    <property type="match status" value="1"/>
</dbReference>
<feature type="domain" description="PPM-type phosphatase" evidence="1">
    <location>
        <begin position="10"/>
        <end position="274"/>
    </location>
</feature>
<dbReference type="SMART" id="SM00331">
    <property type="entry name" value="PP2C_SIG"/>
    <property type="match status" value="1"/>
</dbReference>
<evidence type="ECO:0000313" key="2">
    <source>
        <dbReference type="EMBL" id="CUS04461.2"/>
    </source>
</evidence>
<dbReference type="SUPFAM" id="SSF81606">
    <property type="entry name" value="PP2C-like"/>
    <property type="match status" value="1"/>
</dbReference>
<proteinExistence type="predicted"/>
<dbReference type="CDD" id="cd00143">
    <property type="entry name" value="PP2Cc"/>
    <property type="match status" value="1"/>
</dbReference>
<dbReference type="InterPro" id="IPR001932">
    <property type="entry name" value="PPM-type_phosphatase-like_dom"/>
</dbReference>
<dbReference type="Proteomes" id="UP000215027">
    <property type="component" value="Chromosome I"/>
</dbReference>
<protein>
    <recommendedName>
        <fullName evidence="1">PPM-type phosphatase domain-containing protein</fullName>
    </recommendedName>
</protein>
<dbReference type="KEGG" id="pbf:CFX0092_A2583"/>
<dbReference type="SMART" id="SM00332">
    <property type="entry name" value="PP2Cc"/>
    <property type="match status" value="1"/>
</dbReference>
<organism evidence="2 3">
    <name type="scientific">Candidatus Promineifilum breve</name>
    <dbReference type="NCBI Taxonomy" id="1806508"/>
    <lineage>
        <taxon>Bacteria</taxon>
        <taxon>Bacillati</taxon>
        <taxon>Chloroflexota</taxon>
        <taxon>Ardenticatenia</taxon>
        <taxon>Candidatus Promineifilales</taxon>
        <taxon>Candidatus Promineifilaceae</taxon>
        <taxon>Candidatus Promineifilum</taxon>
    </lineage>
</organism>
<sequence length="276" mass="29383">MNPTTLPQIESGYRCENGAVRERNEDACLLFKAELGGHFALRPLGLYAVADGMGGEREGHVASNAAIRAFAEYVLTNLYFPLLRRRAPREADLLDALERGVFAAHDAVTSESLNGRAHAGPDGADGVSGNGGTTLTAGLIFGRRLYVAHVGDSRAYLWAGDELRPLTEDHSLVRRLQETGRLSADEAHNFQYRNVLLQALGQNGALTADTFALDLPAAGKLLLCSDGLSGFVAVEEIAAVLSGDGTAQQLADRLYEAAMDAGGHDNISALVVTFVF</sequence>
<dbReference type="PANTHER" id="PTHR47992">
    <property type="entry name" value="PROTEIN PHOSPHATASE"/>
    <property type="match status" value="1"/>
</dbReference>
<keyword evidence="3" id="KW-1185">Reference proteome</keyword>
<gene>
    <name evidence="2" type="ORF">CFX0092_A2583</name>
</gene>
<evidence type="ECO:0000259" key="1">
    <source>
        <dbReference type="PROSITE" id="PS51746"/>
    </source>
</evidence>
<dbReference type="Pfam" id="PF13672">
    <property type="entry name" value="PP2C_2"/>
    <property type="match status" value="1"/>
</dbReference>
<dbReference type="RefSeq" id="WP_157913125.1">
    <property type="nucleotide sequence ID" value="NZ_LN890655.1"/>
</dbReference>
<reference evidence="2" key="1">
    <citation type="submission" date="2016-01" db="EMBL/GenBank/DDBJ databases">
        <authorList>
            <person name="Mcilroy J.S."/>
            <person name="Karst M S."/>
            <person name="Albertsen M."/>
        </authorList>
    </citation>
    <scope>NUCLEOTIDE SEQUENCE</scope>
    <source>
        <strain evidence="2">Cfx-K</strain>
    </source>
</reference>
<dbReference type="GO" id="GO:0004722">
    <property type="term" value="F:protein serine/threonine phosphatase activity"/>
    <property type="evidence" value="ECO:0007669"/>
    <property type="project" value="InterPro"/>
</dbReference>
<accession>A0A160T2U2</accession>
<dbReference type="Gene3D" id="3.60.40.10">
    <property type="entry name" value="PPM-type phosphatase domain"/>
    <property type="match status" value="1"/>
</dbReference>
<dbReference type="InterPro" id="IPR036457">
    <property type="entry name" value="PPM-type-like_dom_sf"/>
</dbReference>
<dbReference type="InterPro" id="IPR015655">
    <property type="entry name" value="PP2C"/>
</dbReference>
<name>A0A160T2U2_9CHLR</name>
<keyword evidence="2" id="KW-0378">Hydrolase</keyword>
<dbReference type="EMBL" id="LN890655">
    <property type="protein sequence ID" value="CUS04461.2"/>
    <property type="molecule type" value="Genomic_DNA"/>
</dbReference>
<dbReference type="AlphaFoldDB" id="A0A160T2U2"/>